<protein>
    <submittedName>
        <fullName evidence="1">Uncharacterized protein</fullName>
    </submittedName>
</protein>
<organism evidence="1 2">
    <name type="scientific">Pluteus cervinus</name>
    <dbReference type="NCBI Taxonomy" id="181527"/>
    <lineage>
        <taxon>Eukaryota</taxon>
        <taxon>Fungi</taxon>
        <taxon>Dikarya</taxon>
        <taxon>Basidiomycota</taxon>
        <taxon>Agaricomycotina</taxon>
        <taxon>Agaricomycetes</taxon>
        <taxon>Agaricomycetidae</taxon>
        <taxon>Agaricales</taxon>
        <taxon>Pluteineae</taxon>
        <taxon>Pluteaceae</taxon>
        <taxon>Pluteus</taxon>
    </lineage>
</organism>
<evidence type="ECO:0000313" key="1">
    <source>
        <dbReference type="EMBL" id="TFK68835.1"/>
    </source>
</evidence>
<dbReference type="Proteomes" id="UP000308600">
    <property type="component" value="Unassembled WGS sequence"/>
</dbReference>
<sequence>MSSKSPSPFEIHAMATYLASGSWSSRGQRCLWDVPAPILNVLVLRNFTFSDNILFGSYPSLRCLMLVDCIASWRHFPISPGLASLHIINPGSRISTADLAECLPHFSNLENLILSGALLEEDEVIPNNQPRSALQGIRVLGIHNEASKSIITLFHRLSIPPPGYNDIIQLRWALGPRKIYLERLPRLVLLVSAPLPSELLSSFGHLVLQISQEVVPRYGEEVGD</sequence>
<dbReference type="EMBL" id="ML208343">
    <property type="protein sequence ID" value="TFK68835.1"/>
    <property type="molecule type" value="Genomic_DNA"/>
</dbReference>
<reference evidence="1 2" key="1">
    <citation type="journal article" date="2019" name="Nat. Ecol. Evol.">
        <title>Megaphylogeny resolves global patterns of mushroom evolution.</title>
        <authorList>
            <person name="Varga T."/>
            <person name="Krizsan K."/>
            <person name="Foldi C."/>
            <person name="Dima B."/>
            <person name="Sanchez-Garcia M."/>
            <person name="Sanchez-Ramirez S."/>
            <person name="Szollosi G.J."/>
            <person name="Szarkandi J.G."/>
            <person name="Papp V."/>
            <person name="Albert L."/>
            <person name="Andreopoulos W."/>
            <person name="Angelini C."/>
            <person name="Antonin V."/>
            <person name="Barry K.W."/>
            <person name="Bougher N.L."/>
            <person name="Buchanan P."/>
            <person name="Buyck B."/>
            <person name="Bense V."/>
            <person name="Catcheside P."/>
            <person name="Chovatia M."/>
            <person name="Cooper J."/>
            <person name="Damon W."/>
            <person name="Desjardin D."/>
            <person name="Finy P."/>
            <person name="Geml J."/>
            <person name="Haridas S."/>
            <person name="Hughes K."/>
            <person name="Justo A."/>
            <person name="Karasinski D."/>
            <person name="Kautmanova I."/>
            <person name="Kiss B."/>
            <person name="Kocsube S."/>
            <person name="Kotiranta H."/>
            <person name="LaButti K.M."/>
            <person name="Lechner B.E."/>
            <person name="Liimatainen K."/>
            <person name="Lipzen A."/>
            <person name="Lukacs Z."/>
            <person name="Mihaltcheva S."/>
            <person name="Morgado L.N."/>
            <person name="Niskanen T."/>
            <person name="Noordeloos M.E."/>
            <person name="Ohm R.A."/>
            <person name="Ortiz-Santana B."/>
            <person name="Ovrebo C."/>
            <person name="Racz N."/>
            <person name="Riley R."/>
            <person name="Savchenko A."/>
            <person name="Shiryaev A."/>
            <person name="Soop K."/>
            <person name="Spirin V."/>
            <person name="Szebenyi C."/>
            <person name="Tomsovsky M."/>
            <person name="Tulloss R.E."/>
            <person name="Uehling J."/>
            <person name="Grigoriev I.V."/>
            <person name="Vagvolgyi C."/>
            <person name="Papp T."/>
            <person name="Martin F.M."/>
            <person name="Miettinen O."/>
            <person name="Hibbett D.S."/>
            <person name="Nagy L.G."/>
        </authorList>
    </citation>
    <scope>NUCLEOTIDE SEQUENCE [LARGE SCALE GENOMIC DNA]</scope>
    <source>
        <strain evidence="1 2">NL-1719</strain>
    </source>
</reference>
<keyword evidence="2" id="KW-1185">Reference proteome</keyword>
<gene>
    <name evidence="1" type="ORF">BDN72DRAFT_959984</name>
</gene>
<proteinExistence type="predicted"/>
<evidence type="ECO:0000313" key="2">
    <source>
        <dbReference type="Proteomes" id="UP000308600"/>
    </source>
</evidence>
<name>A0ACD3ASZ4_9AGAR</name>
<accession>A0ACD3ASZ4</accession>